<dbReference type="AlphaFoldDB" id="A0A098LKN8"/>
<dbReference type="RefSeq" id="WP_045467704.1">
    <property type="nucleotide sequence ID" value="NZ_BBLT01000010.1"/>
</dbReference>
<sequence>MSIFESKGKNLPQGDRTYKKFLETAKYWLKELDFYGSNQFKKVTANSAWTIGQVYDHLINGTRAYHMREIRKCLEKTGGSEEGKKLFKGHIVFFLGKFPSIKIAGIDPNGYVPAQPESPDKMKDEFFKFFKEMQKIAKDLDAAPSTYKTMHPSLGMLTGYEWFQIIEMHFRHHLRQKSEIDKSIRSFYKEEDSSELLPEAEIDDYSS</sequence>
<keyword evidence="3" id="KW-1185">Reference proteome</keyword>
<protein>
    <recommendedName>
        <fullName evidence="1">DinB-like domain-containing protein</fullName>
    </recommendedName>
</protein>
<accession>A0A098LKN8</accession>
<comment type="caution">
    <text evidence="2">The sequence shown here is derived from an EMBL/GenBank/DDBJ whole genome shotgun (WGS) entry which is preliminary data.</text>
</comment>
<gene>
    <name evidence="2" type="ORF">MYP_4284</name>
</gene>
<reference evidence="2 3" key="1">
    <citation type="submission" date="2014-09" db="EMBL/GenBank/DDBJ databases">
        <title>Sporocytophaga myxococcoides PG-01 genome sequencing.</title>
        <authorList>
            <person name="Liu L."/>
            <person name="Gao P.J."/>
            <person name="Chen G.J."/>
            <person name="Wang L.S."/>
        </authorList>
    </citation>
    <scope>NUCLEOTIDE SEQUENCE [LARGE SCALE GENOMIC DNA]</scope>
    <source>
        <strain evidence="2 3">PG-01</strain>
    </source>
</reference>
<name>A0A098LKN8_9BACT</name>
<organism evidence="2 3">
    <name type="scientific">Sporocytophaga myxococcoides</name>
    <dbReference type="NCBI Taxonomy" id="153721"/>
    <lineage>
        <taxon>Bacteria</taxon>
        <taxon>Pseudomonadati</taxon>
        <taxon>Bacteroidota</taxon>
        <taxon>Cytophagia</taxon>
        <taxon>Cytophagales</taxon>
        <taxon>Cytophagaceae</taxon>
        <taxon>Sporocytophaga</taxon>
    </lineage>
</organism>
<dbReference type="InterPro" id="IPR024775">
    <property type="entry name" value="DinB-like"/>
</dbReference>
<proteinExistence type="predicted"/>
<dbReference type="Pfam" id="PF12867">
    <property type="entry name" value="DinB_2"/>
    <property type="match status" value="1"/>
</dbReference>
<evidence type="ECO:0000313" key="2">
    <source>
        <dbReference type="EMBL" id="GAL87054.1"/>
    </source>
</evidence>
<evidence type="ECO:0000259" key="1">
    <source>
        <dbReference type="Pfam" id="PF12867"/>
    </source>
</evidence>
<dbReference type="EMBL" id="BBLT01000010">
    <property type="protein sequence ID" value="GAL87054.1"/>
    <property type="molecule type" value="Genomic_DNA"/>
</dbReference>
<dbReference type="Gene3D" id="1.20.120.450">
    <property type="entry name" value="dinb family like domain"/>
    <property type="match status" value="1"/>
</dbReference>
<dbReference type="SUPFAM" id="SSF109854">
    <property type="entry name" value="DinB/YfiT-like putative metalloenzymes"/>
    <property type="match status" value="1"/>
</dbReference>
<evidence type="ECO:0000313" key="3">
    <source>
        <dbReference type="Proteomes" id="UP000030185"/>
    </source>
</evidence>
<dbReference type="InterPro" id="IPR034660">
    <property type="entry name" value="DinB/YfiT-like"/>
</dbReference>
<dbReference type="STRING" id="153721.MYP_4284"/>
<feature type="domain" description="DinB-like" evidence="1">
    <location>
        <begin position="39"/>
        <end position="176"/>
    </location>
</feature>
<dbReference type="Proteomes" id="UP000030185">
    <property type="component" value="Unassembled WGS sequence"/>
</dbReference>
<dbReference type="eggNOG" id="ENOG5032WP2">
    <property type="taxonomic scope" value="Bacteria"/>
</dbReference>
<dbReference type="OrthoDB" id="1495892at2"/>